<feature type="compositionally biased region" description="Basic and acidic residues" evidence="2">
    <location>
        <begin position="22"/>
        <end position="35"/>
    </location>
</feature>
<keyword evidence="1" id="KW-0238">DNA-binding</keyword>
<dbReference type="OrthoDB" id="6090063at2759"/>
<feature type="region of interest" description="Disordered" evidence="2">
    <location>
        <begin position="1"/>
        <end position="35"/>
    </location>
</feature>
<organism evidence="3 4">
    <name type="scientific">Mytilus coruscus</name>
    <name type="common">Sea mussel</name>
    <dbReference type="NCBI Taxonomy" id="42192"/>
    <lineage>
        <taxon>Eukaryota</taxon>
        <taxon>Metazoa</taxon>
        <taxon>Spiralia</taxon>
        <taxon>Lophotrochozoa</taxon>
        <taxon>Mollusca</taxon>
        <taxon>Bivalvia</taxon>
        <taxon>Autobranchia</taxon>
        <taxon>Pteriomorphia</taxon>
        <taxon>Mytilida</taxon>
        <taxon>Mytiloidea</taxon>
        <taxon>Mytilidae</taxon>
        <taxon>Mytilinae</taxon>
        <taxon>Mytilus</taxon>
    </lineage>
</organism>
<accession>A0A6J8E0V9</accession>
<dbReference type="InterPro" id="IPR010998">
    <property type="entry name" value="Integrase_recombinase_N"/>
</dbReference>
<evidence type="ECO:0000313" key="3">
    <source>
        <dbReference type="EMBL" id="CAC5413668.1"/>
    </source>
</evidence>
<dbReference type="Gene3D" id="1.10.150.130">
    <property type="match status" value="1"/>
</dbReference>
<reference evidence="3 4" key="1">
    <citation type="submission" date="2020-06" db="EMBL/GenBank/DDBJ databases">
        <authorList>
            <person name="Li R."/>
            <person name="Bekaert M."/>
        </authorList>
    </citation>
    <scope>NUCLEOTIDE SEQUENCE [LARGE SCALE GENOMIC DNA]</scope>
    <source>
        <strain evidence="4">wild</strain>
    </source>
</reference>
<dbReference type="AlphaFoldDB" id="A0A6J8E0V9"/>
<dbReference type="SUPFAM" id="SSF47823">
    <property type="entry name" value="lambda integrase-like, N-terminal domain"/>
    <property type="match status" value="1"/>
</dbReference>
<evidence type="ECO:0000256" key="1">
    <source>
        <dbReference type="ARBA" id="ARBA00023125"/>
    </source>
</evidence>
<evidence type="ECO:0000313" key="4">
    <source>
        <dbReference type="Proteomes" id="UP000507470"/>
    </source>
</evidence>
<evidence type="ECO:0000256" key="2">
    <source>
        <dbReference type="SAM" id="MobiDB-lite"/>
    </source>
</evidence>
<feature type="compositionally biased region" description="Basic and acidic residues" evidence="2">
    <location>
        <begin position="229"/>
        <end position="238"/>
    </location>
</feature>
<dbReference type="EMBL" id="CACVKT020008208">
    <property type="protein sequence ID" value="CAC5413668.1"/>
    <property type="molecule type" value="Genomic_DNA"/>
</dbReference>
<dbReference type="PANTHER" id="PTHR33066">
    <property type="entry name" value="INTEGRASE_SAM-LIKE_N DOMAIN-CONTAINING PROTEIN"/>
    <property type="match status" value="1"/>
</dbReference>
<dbReference type="Proteomes" id="UP000507470">
    <property type="component" value="Unassembled WGS sequence"/>
</dbReference>
<keyword evidence="4" id="KW-1185">Reference proteome</keyword>
<protein>
    <recommendedName>
        <fullName evidence="5">Core-binding (CB) domain-containing protein</fullName>
    </recommendedName>
</protein>
<dbReference type="PANTHER" id="PTHR33066:SF2">
    <property type="entry name" value="FILAGGRIN-2-LIKE"/>
    <property type="match status" value="1"/>
</dbReference>
<feature type="region of interest" description="Disordered" evidence="2">
    <location>
        <begin position="229"/>
        <end position="254"/>
    </location>
</feature>
<gene>
    <name evidence="3" type="ORF">MCOR_46537</name>
</gene>
<proteinExistence type="predicted"/>
<name>A0A6J8E0V9_MYTCO</name>
<evidence type="ECO:0008006" key="5">
    <source>
        <dbReference type="Google" id="ProtNLM"/>
    </source>
</evidence>
<dbReference type="GO" id="GO:0003677">
    <property type="term" value="F:DNA binding"/>
    <property type="evidence" value="ECO:0007669"/>
    <property type="project" value="UniProtKB-KW"/>
</dbReference>
<sequence length="374" mass="42237">MAAKPSENKGGFKPNFRRLGSVRKEADGEKKEGIVRPTSERVSKLLSAVELILNKQNQATNSKRFSTIIRQCNGCSLHKQTRRHSFSPALYENLETLAISTRKPNFFESCTHCRKKEHTSRPFKQGKNSTNRMVIKQRGYTCNVSDLGDTSHRSFRLCEKSTNTDLLLLKPRPSGLCNRCSNNSLEQHVCICIRSNLSNTKNTATHDEVRLSVNSNSPTLATQTLVHKSSEVHNRLSKEPASQGGSITPAKNKHISSKSSSIQSECMVFIDKQFKEKGFSKETRKLLRASWRSGTQKDYSVKFRKFNSWCSRREIDPYSASLTEAAEFLTYLYSEGLQYRTIAGYRSMLSSVLAPIGKIPVGQHPYITRLIKGF</sequence>